<feature type="coiled-coil region" evidence="1">
    <location>
        <begin position="375"/>
        <end position="416"/>
    </location>
</feature>
<gene>
    <name evidence="3" type="ORF">AWW70_00035</name>
</gene>
<dbReference type="Pfam" id="PF13884">
    <property type="entry name" value="Peptidase_S74"/>
    <property type="match status" value="1"/>
</dbReference>
<name>A0A109GK56_BACMY</name>
<reference evidence="3 4" key="1">
    <citation type="submission" date="2016-01" db="EMBL/GenBank/DDBJ databases">
        <authorList>
            <person name="McClelland M."/>
            <person name="Jain A."/>
            <person name="Saraogi P."/>
            <person name="Mendelson R."/>
            <person name="Westerman R."/>
            <person name="SanMiguel P."/>
            <person name="Csonka L."/>
        </authorList>
    </citation>
    <scope>NUCLEOTIDE SEQUENCE [LARGE SCALE GENOMIC DNA]</scope>
    <source>
        <strain evidence="3 4">PE8-15</strain>
    </source>
</reference>
<comment type="caution">
    <text evidence="3">The sequence shown here is derived from an EMBL/GenBank/DDBJ whole genome shotgun (WGS) entry which is preliminary data.</text>
</comment>
<dbReference type="NCBIfam" id="TIGR01665">
    <property type="entry name" value="put_anti_recept"/>
    <property type="match status" value="1"/>
</dbReference>
<dbReference type="Proteomes" id="UP000065797">
    <property type="component" value="Unassembled WGS sequence"/>
</dbReference>
<feature type="domain" description="Peptidase S74" evidence="2">
    <location>
        <begin position="1150"/>
        <end position="1259"/>
    </location>
</feature>
<dbReference type="SUPFAM" id="SSF57997">
    <property type="entry name" value="Tropomyosin"/>
    <property type="match status" value="1"/>
</dbReference>
<dbReference type="RefSeq" id="WP_060748894.1">
    <property type="nucleotide sequence ID" value="NZ_LRPH01000001.1"/>
</dbReference>
<evidence type="ECO:0000256" key="1">
    <source>
        <dbReference type="SAM" id="Coils"/>
    </source>
</evidence>
<dbReference type="InterPro" id="IPR007119">
    <property type="entry name" value="Phage_tail_spike_N"/>
</dbReference>
<evidence type="ECO:0000313" key="4">
    <source>
        <dbReference type="Proteomes" id="UP000065797"/>
    </source>
</evidence>
<evidence type="ECO:0000313" key="3">
    <source>
        <dbReference type="EMBL" id="KWU68200.1"/>
    </source>
</evidence>
<dbReference type="EMBL" id="LRPH01000001">
    <property type="protein sequence ID" value="KWU68200.1"/>
    <property type="molecule type" value="Genomic_DNA"/>
</dbReference>
<sequence>MRTPSGILHVVDFKTDQIVSAIQPQDYWDDKRHWEIKNNIDMLDFTTFDGTKHAITLQQQNLVLKEVRDGRVVPYVITEAEKDSNKRSITTYASGAWVQIAKSGIINPQQIESKTVNEFIDMALLGMKWKRGNTEYAGFHTMTIDEFIDPLTFLKKIASLFDLEIQYRVEVVGSQITGWYVDMVKKRGQETGKEIELGKDLVGVKRIEHSREICTALVGFVRGEEEKVITVESINNGLPYITDSDAFQRWNEHGKHKFCFYTPETEEQNMTPQRLMTLMKTEFKKRVNTSVSYEVEAQSIGRVFGLAHELINEGDTIKIKDTGFTPELYLEARVIAGDESFTDPTQDKYVFGDYREIVDPNEELRKIYNRILSSLGNKQEMLDQLDKLVKEANETASNAKKESEAAKTLAEKVQENIKNNTVEIIEAKNPPTSGLKPYKTLWRDISNGKPGILKIWTGTAWESVVPDVESVKKETLDQVNKDIESTKTELNKKVQEAQNQATGQVNEVKESLQGVSRTISDVQNKQGEIDKKVTKFEQDSNGFKTSIESLIKKDDDISNKLTTVEQTVEGTKKTISDVQQTTNDLKKVTTEIKEEAGKISEKLTSVETKVNNDKAGGRNLLFFSNVKYEKNDYLINQYNLTENFSTGEEYTFVIKGSVQQGQKFGIWQNGGSSNVGYATSFYANGITYVTFKAVAATSGNERKLSLYNYPNSTTKSIVEWVALYKGNKPQDWTPAPEEQVTTDEFTKKTNETTKSVDGIKATITKVENNQSGFDKRVATVEKDATTIKQNVSLLQDTQTAQGRQLQEAKAGWENTAKALEGKVEIKQVEDYVAGFKIPDLKNTVNKNKEDILAELANKLATEQYNQKMTQIDNRFTINEQGINASAKTTEVYTKEQANGQFATSGYVRDMESRLQLTEKGVSISVKENDVIAAFNMSKENIKLNAARIDLVGKVKAEWLMAGLLSGCQIRTSNTNNYVSLDDQFLRLYESGIPRAFLGYYRRRDGAVQPTFILGSDEKTRAPEGTLFISQMGTGWPQASANIGITDDIVDSEIRKSVFWELNRNGISVLHANDYHALYAGNGNWHFRRGKSGLYQSTLAIEDNSSDADLRLPNITLRNSRVAGYTGVLQVKSSVTQNGWGAVQGNFMSPSLREYKSNIRDVAFSALEKIRNLRIRQFNYKNAVNELYRMREEKDPNDPPLTKEDIKTYYGAIVDESDEAFVDESGKGIHLYSYVSLTIKALQEHEENQNEKIQEMERKHNEEIAEIKQKHADDNKQLCSEIDSLKELVQKLISEKPEQL</sequence>
<feature type="coiled-coil region" evidence="1">
    <location>
        <begin position="473"/>
        <end position="507"/>
    </location>
</feature>
<evidence type="ECO:0000259" key="2">
    <source>
        <dbReference type="PROSITE" id="PS51688"/>
    </source>
</evidence>
<protein>
    <submittedName>
        <fullName evidence="3">Peptidase S74</fullName>
    </submittedName>
</protein>
<organism evidence="3 4">
    <name type="scientific">Bacillus mycoides</name>
    <dbReference type="NCBI Taxonomy" id="1405"/>
    <lineage>
        <taxon>Bacteria</taxon>
        <taxon>Bacillati</taxon>
        <taxon>Bacillota</taxon>
        <taxon>Bacilli</taxon>
        <taxon>Bacillales</taxon>
        <taxon>Bacillaceae</taxon>
        <taxon>Bacillus</taxon>
        <taxon>Bacillus cereus group</taxon>
    </lineage>
</organism>
<dbReference type="Gene3D" id="1.10.287.1490">
    <property type="match status" value="1"/>
</dbReference>
<feature type="coiled-coil region" evidence="1">
    <location>
        <begin position="1238"/>
        <end position="1294"/>
    </location>
</feature>
<dbReference type="PROSITE" id="PS51688">
    <property type="entry name" value="ICA"/>
    <property type="match status" value="1"/>
</dbReference>
<keyword evidence="1" id="KW-0175">Coiled coil</keyword>
<dbReference type="InterPro" id="IPR030392">
    <property type="entry name" value="S74_ICA"/>
</dbReference>
<proteinExistence type="predicted"/>
<accession>A0A109GK56</accession>